<dbReference type="SUPFAM" id="SSF48371">
    <property type="entry name" value="ARM repeat"/>
    <property type="match status" value="1"/>
</dbReference>
<dbReference type="PROSITE" id="PS50166">
    <property type="entry name" value="IMPORTIN_B_NT"/>
    <property type="match status" value="1"/>
</dbReference>
<accession>A0ABR2HFM8</accession>
<dbReference type="InterPro" id="IPR016024">
    <property type="entry name" value="ARM-type_fold"/>
</dbReference>
<proteinExistence type="predicted"/>
<evidence type="ECO:0000313" key="2">
    <source>
        <dbReference type="EMBL" id="KAK8846237.1"/>
    </source>
</evidence>
<dbReference type="Gene3D" id="1.25.10.10">
    <property type="entry name" value="Leucine-rich Repeat Variant"/>
    <property type="match status" value="1"/>
</dbReference>
<sequence length="1046" mass="118446">MEDQIKQCISILRNSNDNQNIQNATKWMTQLILEPTSINPLFNVYTSSEDQYDRQHAIIYLTKSIRICWKVIDPNARNCIFDMLTEILIREQIWFLRNLIIDAIYIIVTTSKYYEPLLNFISKAVENGTEESLLIAIQLAPLLQQFPEPVAEYLISLLDRGLSFSGDISPLQLEIKISSLHLLLFSSPELKKFPLFNDKFPAFWSSSVEILDHCKDDHSLLKRVTNYFLYALHQGRKDLDPLLLLQKTIPFFSRGEEDFNVLLLVFSIIQNICHFYPEAIMSCGVFPQIIELSISLSSYFYQPDDSLSLSFSNFFEPVYSDMCKTGQTLQATWDVITTISSSDHGRFYACCCLHATLRNFPSFFDDKLSSICQLLCISLSERKRLLCEAAAQTATVFIRIFEKELEDSNVIVKSLLEACKSDTSSSLLFYLTELLNTTRESEELFDDAFPFLMTVLTSGSLELRVASLSALSALASSSTVKINVHFTSLFSLLFDLLQSTNEIFEQLKPPAIETIAQAVSSVSDNILNENIVAFVSFCTANMNNNDLQIAVSCFNAIDTIVHSNSKFFLSAIEVSIPFLCELASNDVSMKYKSLIAESITRSILSSSHNDSNLSIDEDFDFDFDLDSLPQIQITAKSLCILSYLLRENVELCNSLGKHVIECCKVQSKSSSSACQIASAVAICNLSEGIAMTGNPMFENFPFEMSFILDSLISDLKYQLPEDADLLIAFFNACSKIVEWHEYEKLGAYLRPILHFALEILSNITSEPSYDSKAREVAENINSFLSMISASAEEQAPNLLDDFLTFYIQKLTNHPEIRFRSLAAHFFSDIMYSSSEVLNNNFKINMLSFSLTLADQFGDHYAFVCLRVVAAKIEEIEFAKKIANNVLNVCMSKITLPFIKSKKFLLMRDNAVSTLALYALNVFKENFNFDDCLPSILNALPLTIDFNDNESIIDFLIWSFNNKQNKKYSELFLKVLILMFSNPPSVLLKSLKNKLMLNTLLNMTGQLLSSHPDSNSFIFQVLEGDGERASILQRYLNDAAQEQNKEQ</sequence>
<name>A0ABR2HFM8_9EUKA</name>
<dbReference type="InterPro" id="IPR011989">
    <property type="entry name" value="ARM-like"/>
</dbReference>
<reference evidence="2 3" key="1">
    <citation type="submission" date="2024-04" db="EMBL/GenBank/DDBJ databases">
        <title>Tritrichomonas musculus Genome.</title>
        <authorList>
            <person name="Alves-Ferreira E."/>
            <person name="Grigg M."/>
            <person name="Lorenzi H."/>
            <person name="Galac M."/>
        </authorList>
    </citation>
    <scope>NUCLEOTIDE SEQUENCE [LARGE SCALE GENOMIC DNA]</scope>
    <source>
        <strain evidence="2 3">EAF2021</strain>
    </source>
</reference>
<keyword evidence="3" id="KW-1185">Reference proteome</keyword>
<dbReference type="Pfam" id="PF03810">
    <property type="entry name" value="IBN_N"/>
    <property type="match status" value="1"/>
</dbReference>
<gene>
    <name evidence="2" type="ORF">M9Y10_020243</name>
</gene>
<dbReference type="InterPro" id="IPR001494">
    <property type="entry name" value="Importin-beta_N"/>
</dbReference>
<evidence type="ECO:0000313" key="3">
    <source>
        <dbReference type="Proteomes" id="UP001470230"/>
    </source>
</evidence>
<evidence type="ECO:0000259" key="1">
    <source>
        <dbReference type="PROSITE" id="PS50166"/>
    </source>
</evidence>
<feature type="domain" description="Importin N-terminal" evidence="1">
    <location>
        <begin position="24"/>
        <end position="90"/>
    </location>
</feature>
<organism evidence="2 3">
    <name type="scientific">Tritrichomonas musculus</name>
    <dbReference type="NCBI Taxonomy" id="1915356"/>
    <lineage>
        <taxon>Eukaryota</taxon>
        <taxon>Metamonada</taxon>
        <taxon>Parabasalia</taxon>
        <taxon>Tritrichomonadida</taxon>
        <taxon>Tritrichomonadidae</taxon>
        <taxon>Tritrichomonas</taxon>
    </lineage>
</organism>
<comment type="caution">
    <text evidence="2">The sequence shown here is derived from an EMBL/GenBank/DDBJ whole genome shotgun (WGS) entry which is preliminary data.</text>
</comment>
<dbReference type="Proteomes" id="UP001470230">
    <property type="component" value="Unassembled WGS sequence"/>
</dbReference>
<protein>
    <recommendedName>
        <fullName evidence="1">Importin N-terminal domain-containing protein</fullName>
    </recommendedName>
</protein>
<dbReference type="EMBL" id="JAPFFF010000029">
    <property type="protein sequence ID" value="KAK8846237.1"/>
    <property type="molecule type" value="Genomic_DNA"/>
</dbReference>